<evidence type="ECO:0000313" key="3">
    <source>
        <dbReference type="Proteomes" id="UP000266183"/>
    </source>
</evidence>
<feature type="transmembrane region" description="Helical" evidence="1">
    <location>
        <begin position="83"/>
        <end position="105"/>
    </location>
</feature>
<dbReference type="AlphaFoldDB" id="A0A385SIX6"/>
<dbReference type="KEGG" id="chk:D4L85_01465"/>
<dbReference type="EMBL" id="CP032382">
    <property type="protein sequence ID" value="AYB29330.1"/>
    <property type="molecule type" value="Genomic_DNA"/>
</dbReference>
<reference evidence="3" key="1">
    <citation type="submission" date="2018-09" db="EMBL/GenBank/DDBJ databases">
        <title>Chryseolinea sp. KIS68-18 isolated from soil.</title>
        <authorList>
            <person name="Weon H.-Y."/>
            <person name="Kwon S.-W."/>
            <person name="Lee S.A."/>
        </authorList>
    </citation>
    <scope>NUCLEOTIDE SEQUENCE [LARGE SCALE GENOMIC DNA]</scope>
    <source>
        <strain evidence="3">KIS68-18</strain>
    </source>
</reference>
<organism evidence="2 3">
    <name type="scientific">Chryseolinea soli</name>
    <dbReference type="NCBI Taxonomy" id="2321403"/>
    <lineage>
        <taxon>Bacteria</taxon>
        <taxon>Pseudomonadati</taxon>
        <taxon>Bacteroidota</taxon>
        <taxon>Cytophagia</taxon>
        <taxon>Cytophagales</taxon>
        <taxon>Fulvivirgaceae</taxon>
        <taxon>Chryseolinea</taxon>
    </lineage>
</organism>
<keyword evidence="3" id="KW-1185">Reference proteome</keyword>
<feature type="transmembrane region" description="Helical" evidence="1">
    <location>
        <begin position="125"/>
        <end position="143"/>
    </location>
</feature>
<evidence type="ECO:0000313" key="2">
    <source>
        <dbReference type="EMBL" id="AYB29330.1"/>
    </source>
</evidence>
<keyword evidence="1" id="KW-0472">Membrane</keyword>
<dbReference type="Proteomes" id="UP000266183">
    <property type="component" value="Chromosome"/>
</dbReference>
<feature type="transmembrane region" description="Helical" evidence="1">
    <location>
        <begin position="52"/>
        <end position="76"/>
    </location>
</feature>
<accession>A0A385SIX6</accession>
<feature type="transmembrane region" description="Helical" evidence="1">
    <location>
        <begin position="164"/>
        <end position="182"/>
    </location>
</feature>
<keyword evidence="1" id="KW-0812">Transmembrane</keyword>
<evidence type="ECO:0000256" key="1">
    <source>
        <dbReference type="SAM" id="Phobius"/>
    </source>
</evidence>
<name>A0A385SIX6_9BACT</name>
<sequence length="244" mass="26707">MTKSKLTLWAAVGVLAYMVSDVAHEVIGHGGTALLLGSKITLLTSVYFKSVPGNIFVDLGGPMASLLTGVLALAMLKNRKQRFAILLFVHISIYNLFWFAGTVLQSSVGLNGDWTFAIKELNVEAYQGFILIVAGVLCYLLIVRLFSRTLAPMAKESGLSRQDLVMPFLFAALSAFAAGLFFQQARWQAGVEGLLEMTASVPILFLQLNYSPIKRNDDIHYGYGLVVGILYLIFCLTLGQGIRF</sequence>
<feature type="transmembrane region" description="Helical" evidence="1">
    <location>
        <begin position="222"/>
        <end position="242"/>
    </location>
</feature>
<keyword evidence="1" id="KW-1133">Transmembrane helix</keyword>
<proteinExistence type="predicted"/>
<gene>
    <name evidence="2" type="ORF">D4L85_01465</name>
</gene>
<dbReference type="OrthoDB" id="654697at2"/>
<protein>
    <submittedName>
        <fullName evidence="2">Uncharacterized protein</fullName>
    </submittedName>
</protein>
<dbReference type="RefSeq" id="WP_119752649.1">
    <property type="nucleotide sequence ID" value="NZ_CP032382.1"/>
</dbReference>